<feature type="compositionally biased region" description="Low complexity" evidence="5">
    <location>
        <begin position="81"/>
        <end position="96"/>
    </location>
</feature>
<evidence type="ECO:0000313" key="8">
    <source>
        <dbReference type="Proteomes" id="UP001147653"/>
    </source>
</evidence>
<dbReference type="Gene3D" id="1.10.1740.10">
    <property type="match status" value="1"/>
</dbReference>
<dbReference type="AlphaFoldDB" id="A0A9X3NLB6"/>
<dbReference type="InterPro" id="IPR039425">
    <property type="entry name" value="RNA_pol_sigma-70-like"/>
</dbReference>
<keyword evidence="4" id="KW-0804">Transcription</keyword>
<evidence type="ECO:0000256" key="4">
    <source>
        <dbReference type="ARBA" id="ARBA00023163"/>
    </source>
</evidence>
<dbReference type="PANTHER" id="PTHR43133:SF8">
    <property type="entry name" value="RNA POLYMERASE SIGMA FACTOR HI_1459-RELATED"/>
    <property type="match status" value="1"/>
</dbReference>
<evidence type="ECO:0000313" key="7">
    <source>
        <dbReference type="EMBL" id="MDA0185681.1"/>
    </source>
</evidence>
<dbReference type="InterPro" id="IPR007627">
    <property type="entry name" value="RNA_pol_sigma70_r2"/>
</dbReference>
<reference evidence="7" key="1">
    <citation type="submission" date="2022-10" db="EMBL/GenBank/DDBJ databases">
        <title>The WGS of Solirubrobacter phytolaccae KCTC 29190.</title>
        <authorList>
            <person name="Jiang Z."/>
        </authorList>
    </citation>
    <scope>NUCLEOTIDE SEQUENCE</scope>
    <source>
        <strain evidence="7">KCTC 29190</strain>
    </source>
</reference>
<accession>A0A9X3NLB6</accession>
<dbReference type="GO" id="GO:0003677">
    <property type="term" value="F:DNA binding"/>
    <property type="evidence" value="ECO:0007669"/>
    <property type="project" value="UniProtKB-KW"/>
</dbReference>
<evidence type="ECO:0000259" key="6">
    <source>
        <dbReference type="Pfam" id="PF04542"/>
    </source>
</evidence>
<dbReference type="Proteomes" id="UP001147653">
    <property type="component" value="Unassembled WGS sequence"/>
</dbReference>
<dbReference type="Pfam" id="PF04542">
    <property type="entry name" value="Sigma70_r2"/>
    <property type="match status" value="1"/>
</dbReference>
<protein>
    <recommendedName>
        <fullName evidence="6">RNA polymerase sigma-70 region 2 domain-containing protein</fullName>
    </recommendedName>
</protein>
<dbReference type="EMBL" id="JAPDDP010000132">
    <property type="protein sequence ID" value="MDA0185681.1"/>
    <property type="molecule type" value="Genomic_DNA"/>
</dbReference>
<dbReference type="GO" id="GO:0006352">
    <property type="term" value="P:DNA-templated transcription initiation"/>
    <property type="evidence" value="ECO:0007669"/>
    <property type="project" value="InterPro"/>
</dbReference>
<evidence type="ECO:0000256" key="1">
    <source>
        <dbReference type="ARBA" id="ARBA00023015"/>
    </source>
</evidence>
<evidence type="ECO:0000256" key="3">
    <source>
        <dbReference type="ARBA" id="ARBA00023125"/>
    </source>
</evidence>
<keyword evidence="3" id="KW-0238">DNA-binding</keyword>
<keyword evidence="2" id="KW-0731">Sigma factor</keyword>
<evidence type="ECO:0000256" key="5">
    <source>
        <dbReference type="SAM" id="MobiDB-lite"/>
    </source>
</evidence>
<dbReference type="PANTHER" id="PTHR43133">
    <property type="entry name" value="RNA POLYMERASE ECF-TYPE SIGMA FACTO"/>
    <property type="match status" value="1"/>
</dbReference>
<sequence length="105" mass="11753">MNPSRQARFEALFTEHYAAVHRYALRRAEPPLAEEVVNEAFLVAWRKLDQVPEEPLPWLYSTAGHVLANRRREANRHARRVAAAAADGGATAARPGDPADRRRSG</sequence>
<comment type="caution">
    <text evidence="7">The sequence shown here is derived from an EMBL/GenBank/DDBJ whole genome shotgun (WGS) entry which is preliminary data.</text>
</comment>
<dbReference type="InterPro" id="IPR013325">
    <property type="entry name" value="RNA_pol_sigma_r2"/>
</dbReference>
<keyword evidence="1" id="KW-0805">Transcription regulation</keyword>
<dbReference type="RefSeq" id="WP_270030198.1">
    <property type="nucleotide sequence ID" value="NZ_JAPDDP010000132.1"/>
</dbReference>
<keyword evidence="8" id="KW-1185">Reference proteome</keyword>
<feature type="non-terminal residue" evidence="7">
    <location>
        <position position="105"/>
    </location>
</feature>
<organism evidence="7 8">
    <name type="scientific">Solirubrobacter phytolaccae</name>
    <dbReference type="NCBI Taxonomy" id="1404360"/>
    <lineage>
        <taxon>Bacteria</taxon>
        <taxon>Bacillati</taxon>
        <taxon>Actinomycetota</taxon>
        <taxon>Thermoleophilia</taxon>
        <taxon>Solirubrobacterales</taxon>
        <taxon>Solirubrobacteraceae</taxon>
        <taxon>Solirubrobacter</taxon>
    </lineage>
</organism>
<feature type="domain" description="RNA polymerase sigma-70 region 2" evidence="6">
    <location>
        <begin position="12"/>
        <end position="76"/>
    </location>
</feature>
<evidence type="ECO:0000256" key="2">
    <source>
        <dbReference type="ARBA" id="ARBA00023082"/>
    </source>
</evidence>
<proteinExistence type="predicted"/>
<gene>
    <name evidence="7" type="ORF">OJ997_35580</name>
</gene>
<dbReference type="SUPFAM" id="SSF88946">
    <property type="entry name" value="Sigma2 domain of RNA polymerase sigma factors"/>
    <property type="match status" value="1"/>
</dbReference>
<dbReference type="GO" id="GO:0016987">
    <property type="term" value="F:sigma factor activity"/>
    <property type="evidence" value="ECO:0007669"/>
    <property type="project" value="UniProtKB-KW"/>
</dbReference>
<feature type="region of interest" description="Disordered" evidence="5">
    <location>
        <begin position="78"/>
        <end position="105"/>
    </location>
</feature>
<name>A0A9X3NLB6_9ACTN</name>